<proteinExistence type="predicted"/>
<feature type="compositionally biased region" description="Polar residues" evidence="1">
    <location>
        <begin position="313"/>
        <end position="340"/>
    </location>
</feature>
<feature type="compositionally biased region" description="Low complexity" evidence="1">
    <location>
        <begin position="205"/>
        <end position="221"/>
    </location>
</feature>
<comment type="caution">
    <text evidence="3">The sequence shown here is derived from an EMBL/GenBank/DDBJ whole genome shotgun (WGS) entry which is preliminary data.</text>
</comment>
<evidence type="ECO:0000259" key="2">
    <source>
        <dbReference type="Pfam" id="PF09348"/>
    </source>
</evidence>
<dbReference type="Pfam" id="PF09348">
    <property type="entry name" value="DUF1990"/>
    <property type="match status" value="2"/>
</dbReference>
<feature type="domain" description="DUF1990" evidence="2">
    <location>
        <begin position="5"/>
        <end position="65"/>
    </location>
</feature>
<evidence type="ECO:0000256" key="1">
    <source>
        <dbReference type="SAM" id="MobiDB-lite"/>
    </source>
</evidence>
<accession>A0A939LUG9</accession>
<feature type="region of interest" description="Disordered" evidence="1">
    <location>
        <begin position="201"/>
        <end position="367"/>
    </location>
</feature>
<dbReference type="AlphaFoldDB" id="A0A939LUG9"/>
<organism evidence="3 4">
    <name type="scientific">Leucobacter ruminantium</name>
    <dbReference type="NCBI Taxonomy" id="1289170"/>
    <lineage>
        <taxon>Bacteria</taxon>
        <taxon>Bacillati</taxon>
        <taxon>Actinomycetota</taxon>
        <taxon>Actinomycetes</taxon>
        <taxon>Micrococcales</taxon>
        <taxon>Microbacteriaceae</taxon>
        <taxon>Leucobacter</taxon>
    </lineage>
</organism>
<reference evidence="3" key="1">
    <citation type="submission" date="2021-03" db="EMBL/GenBank/DDBJ databases">
        <title>Leucobacter chromiisoli sp. nov., isolated from chromium-containing soil of chemical plant.</title>
        <authorList>
            <person name="Xu Z."/>
        </authorList>
    </citation>
    <scope>NUCLEOTIDE SEQUENCE</scope>
    <source>
        <strain evidence="3">A2</strain>
    </source>
</reference>
<keyword evidence="4" id="KW-1185">Reference proteome</keyword>
<evidence type="ECO:0000313" key="3">
    <source>
        <dbReference type="EMBL" id="MBO1804612.1"/>
    </source>
</evidence>
<dbReference type="InterPro" id="IPR018960">
    <property type="entry name" value="DUF1990"/>
</dbReference>
<sequence length="367" mass="38381">MPVAYAAVGASKAEDLLRFPPEGSTPYEEALRLGSGEERFLLASSVLMTWGAQRGAGMRVDQIERGPDDEYEGVVFDADGGVQAAAPREDTFGPDGEAYLNAGTTATITGAGQNPRRVLVIYTIDEERRVGFAWGTGDENGAVGEQCFAVERRDDDTVWAVARGFLTAPRAGLLGLKARSDLRSALEDVKRQLQALAPGAVVDNAGEGSDAARAEAGAAEPTAEKGEPVAEPVQAEAEAEVAEPVAEQAESAAEPVAEAPEHPDAAEHSDAAEVWGAAEETVEDAVVVESAFTAEIEVVDPAEGDTEPDESGTDGSVATEQAEPSATGQIDEQVEPTATEQVDEAPRPAPRPTHQRRPSRPAGKQGE</sequence>
<feature type="compositionally biased region" description="Basic and acidic residues" evidence="1">
    <location>
        <begin position="259"/>
        <end position="271"/>
    </location>
</feature>
<feature type="compositionally biased region" description="Acidic residues" evidence="1">
    <location>
        <begin position="297"/>
        <end position="312"/>
    </location>
</feature>
<name>A0A939LUG9_9MICO</name>
<dbReference type="EMBL" id="JAGDYL010000006">
    <property type="protein sequence ID" value="MBO1804612.1"/>
    <property type="molecule type" value="Genomic_DNA"/>
</dbReference>
<protein>
    <submittedName>
        <fullName evidence="3">DUF1990 family protein</fullName>
    </submittedName>
</protein>
<evidence type="ECO:0000313" key="4">
    <source>
        <dbReference type="Proteomes" id="UP000664398"/>
    </source>
</evidence>
<feature type="compositionally biased region" description="Low complexity" evidence="1">
    <location>
        <begin position="229"/>
        <end position="258"/>
    </location>
</feature>
<feature type="domain" description="DUF1990" evidence="2">
    <location>
        <begin position="103"/>
        <end position="165"/>
    </location>
</feature>
<dbReference type="Proteomes" id="UP000664398">
    <property type="component" value="Unassembled WGS sequence"/>
</dbReference>
<gene>
    <name evidence="3" type="ORF">J4H91_04675</name>
</gene>